<protein>
    <recommendedName>
        <fullName evidence="2">PPM-type phosphatase domain-containing protein</fullName>
    </recommendedName>
</protein>
<accession>A0A3P1BFP3</accession>
<keyword evidence="4" id="KW-1185">Reference proteome</keyword>
<evidence type="ECO:0000313" key="4">
    <source>
        <dbReference type="Proteomes" id="UP000271925"/>
    </source>
</evidence>
<evidence type="ECO:0000259" key="2">
    <source>
        <dbReference type="PROSITE" id="PS51746"/>
    </source>
</evidence>
<dbReference type="InterPro" id="IPR036457">
    <property type="entry name" value="PPM-type-like_dom_sf"/>
</dbReference>
<dbReference type="PANTHER" id="PTHR37841:SF1">
    <property type="entry name" value="DUF3298 DOMAIN-CONTAINING PROTEIN"/>
    <property type="match status" value="1"/>
</dbReference>
<dbReference type="PANTHER" id="PTHR37841">
    <property type="entry name" value="GLR2918 PROTEIN"/>
    <property type="match status" value="1"/>
</dbReference>
<dbReference type="Pfam" id="PF14903">
    <property type="entry name" value="WG_beta_rep"/>
    <property type="match status" value="1"/>
</dbReference>
<dbReference type="InterPro" id="IPR001932">
    <property type="entry name" value="PPM-type_phosphatase-like_dom"/>
</dbReference>
<comment type="caution">
    <text evidence="3">The sequence shown here is derived from an EMBL/GenBank/DDBJ whole genome shotgun (WGS) entry which is preliminary data.</text>
</comment>
<dbReference type="SMART" id="SM00332">
    <property type="entry name" value="PP2Cc"/>
    <property type="match status" value="1"/>
</dbReference>
<dbReference type="SMART" id="SM00331">
    <property type="entry name" value="PP2C_SIG"/>
    <property type="match status" value="1"/>
</dbReference>
<feature type="region of interest" description="Disordered" evidence="1">
    <location>
        <begin position="358"/>
        <end position="395"/>
    </location>
</feature>
<dbReference type="Gene3D" id="3.60.40.10">
    <property type="entry name" value="PPM-type phosphatase domain"/>
    <property type="match status" value="1"/>
</dbReference>
<organism evidence="3 4">
    <name type="scientific">Larkinella rosea</name>
    <dbReference type="NCBI Taxonomy" id="2025312"/>
    <lineage>
        <taxon>Bacteria</taxon>
        <taxon>Pseudomonadati</taxon>
        <taxon>Bacteroidota</taxon>
        <taxon>Cytophagia</taxon>
        <taxon>Cytophagales</taxon>
        <taxon>Spirosomataceae</taxon>
        <taxon>Larkinella</taxon>
    </lineage>
</organism>
<feature type="region of interest" description="Disordered" evidence="1">
    <location>
        <begin position="1"/>
        <end position="24"/>
    </location>
</feature>
<dbReference type="RefSeq" id="WP_124877763.1">
    <property type="nucleotide sequence ID" value="NZ_RQJO01000011.1"/>
</dbReference>
<sequence>MKLTIHPPLGYSFQGGRSNNEDTIFPQADDATQQQPWFMVCDGVGGAARGEIASHIAVEGFNDYFVRNPEPVATPVYLQTALDHVQARFDDYLAWHPEGNGMATTLTMLYLHEAGASVAHIGDSRVYHLRDGKVVWRTEDHSLVNQLLKAGVISREEAREHPQRNVIERAIQGNTKPVKIDVQVLNDVRPGDYFFLCTDGVLERVSDELLENVLGTAASNEQKKQTLIDCCTGKTKDNFSAYLVQIETVSGEVSDEYRFSAPVYAHPETVADETVAVVAVDSVRTTPAPVENKVPPRIIPEPRPNPVPKRSVEQPAPKDNLFPDSDSLPRLLTVALIAAVLTLGGVMTYKWAKSDETGQVQGAGTAHKPTRQNPKIDVLPPNTKPDQPLDDTESVSQAVISAGKAPVLITGKLYKKQTEDGWILVDEKGEKKRKTKSYDEIGKASDDFITVRKDNKWGYINLDGQIKIRCQFDKAANFAEGRALVSKDGQEYYINKSGQVAQPVESTPGQQTAVLKIDPIAASFQPTKIFIFNKIRS</sequence>
<feature type="domain" description="PPM-type phosphatase" evidence="2">
    <location>
        <begin position="7"/>
        <end position="246"/>
    </location>
</feature>
<dbReference type="OrthoDB" id="9801841at2"/>
<dbReference type="CDD" id="cd00143">
    <property type="entry name" value="PP2Cc"/>
    <property type="match status" value="1"/>
</dbReference>
<feature type="region of interest" description="Disordered" evidence="1">
    <location>
        <begin position="289"/>
        <end position="324"/>
    </location>
</feature>
<reference evidence="3 4" key="1">
    <citation type="submission" date="2018-11" db="EMBL/GenBank/DDBJ databases">
        <authorList>
            <person name="Zhou Z."/>
            <person name="Wang G."/>
        </authorList>
    </citation>
    <scope>NUCLEOTIDE SEQUENCE [LARGE SCALE GENOMIC DNA]</scope>
    <source>
        <strain evidence="3 4">KCTC52004</strain>
    </source>
</reference>
<dbReference type="PROSITE" id="PS51746">
    <property type="entry name" value="PPM_2"/>
    <property type="match status" value="1"/>
</dbReference>
<dbReference type="SUPFAM" id="SSF69360">
    <property type="entry name" value="Cell wall binding repeat"/>
    <property type="match status" value="1"/>
</dbReference>
<dbReference type="Proteomes" id="UP000271925">
    <property type="component" value="Unassembled WGS sequence"/>
</dbReference>
<dbReference type="InterPro" id="IPR032774">
    <property type="entry name" value="WG_beta_rep"/>
</dbReference>
<proteinExistence type="predicted"/>
<dbReference type="Pfam" id="PF13672">
    <property type="entry name" value="PP2C_2"/>
    <property type="match status" value="1"/>
</dbReference>
<name>A0A3P1BFP3_9BACT</name>
<feature type="compositionally biased region" description="Pro residues" evidence="1">
    <location>
        <begin position="297"/>
        <end position="307"/>
    </location>
</feature>
<dbReference type="EMBL" id="RQJO01000011">
    <property type="protein sequence ID" value="RRA99731.1"/>
    <property type="molecule type" value="Genomic_DNA"/>
</dbReference>
<evidence type="ECO:0000256" key="1">
    <source>
        <dbReference type="SAM" id="MobiDB-lite"/>
    </source>
</evidence>
<gene>
    <name evidence="3" type="ORF">EHT25_24150</name>
</gene>
<dbReference type="SUPFAM" id="SSF81606">
    <property type="entry name" value="PP2C-like"/>
    <property type="match status" value="1"/>
</dbReference>
<dbReference type="AlphaFoldDB" id="A0A3P1BFP3"/>
<evidence type="ECO:0000313" key="3">
    <source>
        <dbReference type="EMBL" id="RRA99731.1"/>
    </source>
</evidence>